<accession>A0A850QZT5</accession>
<proteinExistence type="predicted"/>
<organism evidence="2 4">
    <name type="scientific">Photobacterium damselae subsp. damselae</name>
    <name type="common">Listonella damsela</name>
    <dbReference type="NCBI Taxonomy" id="85581"/>
    <lineage>
        <taxon>Bacteria</taxon>
        <taxon>Pseudomonadati</taxon>
        <taxon>Pseudomonadota</taxon>
        <taxon>Gammaproteobacteria</taxon>
        <taxon>Vibrionales</taxon>
        <taxon>Vibrionaceae</taxon>
        <taxon>Photobacterium</taxon>
    </lineage>
</organism>
<dbReference type="EMBL" id="VZUQ01000068">
    <property type="protein sequence ID" value="KAB1179973.1"/>
    <property type="molecule type" value="Genomic_DNA"/>
</dbReference>
<evidence type="ECO:0000313" key="1">
    <source>
        <dbReference type="EMBL" id="KAB1179973.1"/>
    </source>
</evidence>
<reference evidence="1 3" key="1">
    <citation type="submission" date="2019-09" db="EMBL/GenBank/DDBJ databases">
        <title>Photobacterium damselae subsp. damselae CDC-2227-81, a human clinical isolate.</title>
        <authorList>
            <person name="Osorio C.R."/>
        </authorList>
    </citation>
    <scope>NUCLEOTIDE SEQUENCE [LARGE SCALE GENOMIC DNA]</scope>
    <source>
        <strain evidence="1 3">CDC-2227-81</strain>
    </source>
</reference>
<evidence type="ECO:0000313" key="3">
    <source>
        <dbReference type="Proteomes" id="UP000480943"/>
    </source>
</evidence>
<reference evidence="2 4" key="2">
    <citation type="submission" date="2020-06" db="EMBL/GenBank/DDBJ databases">
        <title>Photobacterium damselae subsp. damselae comparative genomics.</title>
        <authorList>
            <person name="Osorio C.R."/>
        </authorList>
    </citation>
    <scope>NUCLEOTIDE SEQUENCE [LARGE SCALE GENOMIC DNA]</scope>
    <source>
        <strain evidence="2 4">TW250/03</strain>
    </source>
</reference>
<evidence type="ECO:0000313" key="2">
    <source>
        <dbReference type="EMBL" id="NVP03274.1"/>
    </source>
</evidence>
<sequence>MVPLKELIGNNPEILRETLRNMLVEASKNLPRLTPAPLIIVNSMVDLTKTEKEKLHHIVDEIGGVKVIVAVGNQQTKEALMSATLPNLIK</sequence>
<dbReference type="EMBL" id="JABXOR010001551">
    <property type="protein sequence ID" value="NVP03274.1"/>
    <property type="molecule type" value="Genomic_DNA"/>
</dbReference>
<comment type="caution">
    <text evidence="2">The sequence shown here is derived from an EMBL/GenBank/DDBJ whole genome shotgun (WGS) entry which is preliminary data.</text>
</comment>
<dbReference type="RefSeq" id="WP_151182889.1">
    <property type="nucleotide sequence ID" value="NZ_VZUQ01000068.1"/>
</dbReference>
<name>A0A850QZT5_PHODD</name>
<dbReference type="Proteomes" id="UP000480943">
    <property type="component" value="Unassembled WGS sequence"/>
</dbReference>
<gene>
    <name evidence="1" type="ORF">F6450_12375</name>
    <name evidence="2" type="ORF">HWA77_24000</name>
</gene>
<evidence type="ECO:0000313" key="4">
    <source>
        <dbReference type="Proteomes" id="UP000533429"/>
    </source>
</evidence>
<protein>
    <submittedName>
        <fullName evidence="2">Uncharacterized protein</fullName>
    </submittedName>
</protein>
<dbReference type="Proteomes" id="UP000533429">
    <property type="component" value="Unassembled WGS sequence"/>
</dbReference>
<dbReference type="AlphaFoldDB" id="A0A850QZT5"/>